<dbReference type="AlphaFoldDB" id="A0A1G7VWF4"/>
<feature type="transmembrane region" description="Helical" evidence="2">
    <location>
        <begin position="291"/>
        <end position="313"/>
    </location>
</feature>
<feature type="transmembrane region" description="Helical" evidence="2">
    <location>
        <begin position="359"/>
        <end position="377"/>
    </location>
</feature>
<dbReference type="SUPFAM" id="SSF53448">
    <property type="entry name" value="Nucleotide-diphospho-sugar transferases"/>
    <property type="match status" value="1"/>
</dbReference>
<dbReference type="GO" id="GO:0016740">
    <property type="term" value="F:transferase activity"/>
    <property type="evidence" value="ECO:0007669"/>
    <property type="project" value="UniProtKB-KW"/>
</dbReference>
<keyword evidence="2" id="KW-1133">Transmembrane helix</keyword>
<dbReference type="PANTHER" id="PTHR43630:SF2">
    <property type="entry name" value="GLYCOSYLTRANSFERASE"/>
    <property type="match status" value="1"/>
</dbReference>
<protein>
    <submittedName>
        <fullName evidence="4">Glycosyltransferase, catalytic subunit of cellulose synthase and poly-beta-1,6-N-acetylglucosamine synthase</fullName>
    </submittedName>
</protein>
<dbReference type="Gene3D" id="3.90.550.10">
    <property type="entry name" value="Spore Coat Polysaccharide Biosynthesis Protein SpsA, Chain A"/>
    <property type="match status" value="1"/>
</dbReference>
<gene>
    <name evidence="4" type="ORF">SAMN04488027_104216</name>
</gene>
<accession>A0A1G7VWF4</accession>
<dbReference type="Proteomes" id="UP000199296">
    <property type="component" value="Unassembled WGS sequence"/>
</dbReference>
<dbReference type="InterPro" id="IPR001173">
    <property type="entry name" value="Glyco_trans_2-like"/>
</dbReference>
<dbReference type="EMBL" id="FNCW01000004">
    <property type="protein sequence ID" value="SDG64057.1"/>
    <property type="molecule type" value="Genomic_DNA"/>
</dbReference>
<organism evidence="4 5">
    <name type="scientific">Psychroflexus sediminis</name>
    <dbReference type="NCBI Taxonomy" id="470826"/>
    <lineage>
        <taxon>Bacteria</taxon>
        <taxon>Pseudomonadati</taxon>
        <taxon>Bacteroidota</taxon>
        <taxon>Flavobacteriia</taxon>
        <taxon>Flavobacteriales</taxon>
        <taxon>Flavobacteriaceae</taxon>
        <taxon>Psychroflexus</taxon>
    </lineage>
</organism>
<evidence type="ECO:0000256" key="1">
    <source>
        <dbReference type="ARBA" id="ARBA00038494"/>
    </source>
</evidence>
<evidence type="ECO:0000259" key="3">
    <source>
        <dbReference type="Pfam" id="PF00535"/>
    </source>
</evidence>
<reference evidence="4 5" key="1">
    <citation type="submission" date="2016-10" db="EMBL/GenBank/DDBJ databases">
        <authorList>
            <person name="de Groot N.N."/>
        </authorList>
    </citation>
    <scope>NUCLEOTIDE SEQUENCE [LARGE SCALE GENOMIC DNA]</scope>
    <source>
        <strain evidence="4 5">DSM 19803</strain>
    </source>
</reference>
<proteinExistence type="inferred from homology"/>
<keyword evidence="5" id="KW-1185">Reference proteome</keyword>
<dbReference type="Pfam" id="PF00535">
    <property type="entry name" value="Glycos_transf_2"/>
    <property type="match status" value="1"/>
</dbReference>
<dbReference type="InterPro" id="IPR029044">
    <property type="entry name" value="Nucleotide-diphossugar_trans"/>
</dbReference>
<dbReference type="STRING" id="470826.SAMN04488027_104216"/>
<dbReference type="OrthoDB" id="9805625at2"/>
<evidence type="ECO:0000313" key="5">
    <source>
        <dbReference type="Proteomes" id="UP000199296"/>
    </source>
</evidence>
<feature type="transmembrane region" description="Helical" evidence="2">
    <location>
        <begin position="6"/>
        <end position="29"/>
    </location>
</feature>
<comment type="similarity">
    <text evidence="1">Belongs to the glycosyltransferase 2 family. WaaE/KdtX subfamily.</text>
</comment>
<name>A0A1G7VWF4_9FLAO</name>
<evidence type="ECO:0000256" key="2">
    <source>
        <dbReference type="SAM" id="Phobius"/>
    </source>
</evidence>
<feature type="domain" description="Glycosyltransferase 2-like" evidence="3">
    <location>
        <begin position="44"/>
        <end position="187"/>
    </location>
</feature>
<sequence length="386" mass="44284">MTWILGFYVLLVLYLVYILWMTLGFIRFLKPEPPEKRPPNAKFSITIPMRDEAKNLPDLFNSISDLSYPTSLFEIIFVDDDSRDDSWKLVRAFQADHREIKIYLVSSQSDRNNEAGSEEKLSPKKNTIHKAISLSSYPYILTTDADVSLPEHWLESYNTSLHNSVADLVAGGVVIEKSTSFLSRYQHYDMLSLQAFGLGSFKGRQPVICNGANLCYKKQAYLDAEVNLGTAHIASGDDVFTLQGFRKKGLEINYISDPESVVWTKPLESFGELWQQRRRWARKISSVDSGYIKAVGILVTLMQLTLVLSLILGFWNPEFFVFLVTGFVLKFMVDGFSLSSMAKVQELYFCWTDFLKVSLVYPFFTLFFSLTSLFGKFEWKGRRYSK</sequence>
<keyword evidence="4" id="KW-0808">Transferase</keyword>
<dbReference type="RefSeq" id="WP_093366691.1">
    <property type="nucleotide sequence ID" value="NZ_FNCW01000004.1"/>
</dbReference>
<evidence type="ECO:0000313" key="4">
    <source>
        <dbReference type="EMBL" id="SDG64057.1"/>
    </source>
</evidence>
<keyword evidence="2" id="KW-0812">Transmembrane</keyword>
<feature type="transmembrane region" description="Helical" evidence="2">
    <location>
        <begin position="319"/>
        <end position="338"/>
    </location>
</feature>
<dbReference type="PANTHER" id="PTHR43630">
    <property type="entry name" value="POLY-BETA-1,6-N-ACETYL-D-GLUCOSAMINE SYNTHASE"/>
    <property type="match status" value="1"/>
</dbReference>
<keyword evidence="2" id="KW-0472">Membrane</keyword>